<accession>A0A6J5LQ39</accession>
<gene>
    <name evidence="1" type="ORF">UFOVP275_53</name>
</gene>
<proteinExistence type="predicted"/>
<dbReference type="EMBL" id="LR796290">
    <property type="protein sequence ID" value="CAB4135026.1"/>
    <property type="molecule type" value="Genomic_DNA"/>
</dbReference>
<name>A0A6J5LQ39_9CAUD</name>
<reference evidence="1" key="1">
    <citation type="submission" date="2020-04" db="EMBL/GenBank/DDBJ databases">
        <authorList>
            <person name="Chiriac C."/>
            <person name="Salcher M."/>
            <person name="Ghai R."/>
            <person name="Kavagutti S V."/>
        </authorList>
    </citation>
    <scope>NUCLEOTIDE SEQUENCE</scope>
</reference>
<sequence>MTPTQGTWKAQHGRVIIGGQVMPVIAPDGAPLAEIEANSHVIAAAKNLQTMLMRLMDEVMLDESVFTKIAPLTLEHARAAISKSKGD</sequence>
<protein>
    <submittedName>
        <fullName evidence="1">Uncharacterized protein</fullName>
    </submittedName>
</protein>
<evidence type="ECO:0000313" key="1">
    <source>
        <dbReference type="EMBL" id="CAB4135026.1"/>
    </source>
</evidence>
<organism evidence="1">
    <name type="scientific">uncultured Caudovirales phage</name>
    <dbReference type="NCBI Taxonomy" id="2100421"/>
    <lineage>
        <taxon>Viruses</taxon>
        <taxon>Duplodnaviria</taxon>
        <taxon>Heunggongvirae</taxon>
        <taxon>Uroviricota</taxon>
        <taxon>Caudoviricetes</taxon>
        <taxon>Peduoviridae</taxon>
        <taxon>Maltschvirus</taxon>
        <taxon>Maltschvirus maltsch</taxon>
    </lineage>
</organism>